<comment type="caution">
    <text evidence="3">The sequence shown here is derived from an EMBL/GenBank/DDBJ whole genome shotgun (WGS) entry which is preliminary data.</text>
</comment>
<dbReference type="InterPro" id="IPR032710">
    <property type="entry name" value="NTF2-like_dom_sf"/>
</dbReference>
<feature type="chain" id="PRO_5030845857" evidence="1">
    <location>
        <begin position="23"/>
        <end position="156"/>
    </location>
</feature>
<dbReference type="Gene3D" id="3.10.450.50">
    <property type="match status" value="1"/>
</dbReference>
<dbReference type="SUPFAM" id="SSF54427">
    <property type="entry name" value="NTF2-like"/>
    <property type="match status" value="1"/>
</dbReference>
<accession>A0A7W6JE74</accession>
<feature type="domain" description="SnoaL-like" evidence="2">
    <location>
        <begin position="40"/>
        <end position="138"/>
    </location>
</feature>
<evidence type="ECO:0000256" key="1">
    <source>
        <dbReference type="SAM" id="SignalP"/>
    </source>
</evidence>
<gene>
    <name evidence="3" type="ORF">GGR12_002332</name>
</gene>
<dbReference type="EMBL" id="JACIDM010000002">
    <property type="protein sequence ID" value="MBB4083466.1"/>
    <property type="molecule type" value="Genomic_DNA"/>
</dbReference>
<evidence type="ECO:0000313" key="3">
    <source>
        <dbReference type="EMBL" id="MBB4083466.1"/>
    </source>
</evidence>
<name>A0A7W6JE74_9CAUL</name>
<organism evidence="3 4">
    <name type="scientific">Brevundimonas lenta</name>
    <dbReference type="NCBI Taxonomy" id="424796"/>
    <lineage>
        <taxon>Bacteria</taxon>
        <taxon>Pseudomonadati</taxon>
        <taxon>Pseudomonadota</taxon>
        <taxon>Alphaproteobacteria</taxon>
        <taxon>Caulobacterales</taxon>
        <taxon>Caulobacteraceae</taxon>
        <taxon>Brevundimonas</taxon>
    </lineage>
</organism>
<proteinExistence type="predicted"/>
<keyword evidence="1" id="KW-0732">Signal</keyword>
<dbReference type="Proteomes" id="UP000529946">
    <property type="component" value="Unassembled WGS sequence"/>
</dbReference>
<feature type="signal peptide" evidence="1">
    <location>
        <begin position="1"/>
        <end position="22"/>
    </location>
</feature>
<evidence type="ECO:0000259" key="2">
    <source>
        <dbReference type="Pfam" id="PF12680"/>
    </source>
</evidence>
<protein>
    <submittedName>
        <fullName evidence="3">Putative SnoaL-like aldol condensation-catalyzing enzyme</fullName>
    </submittedName>
</protein>
<reference evidence="3 4" key="1">
    <citation type="submission" date="2020-08" db="EMBL/GenBank/DDBJ databases">
        <title>Genomic Encyclopedia of Type Strains, Phase IV (KMG-IV): sequencing the most valuable type-strain genomes for metagenomic binning, comparative biology and taxonomic classification.</title>
        <authorList>
            <person name="Goeker M."/>
        </authorList>
    </citation>
    <scope>NUCLEOTIDE SEQUENCE [LARGE SCALE GENOMIC DNA]</scope>
    <source>
        <strain evidence="3 4">DSM 23960</strain>
    </source>
</reference>
<dbReference type="Pfam" id="PF12680">
    <property type="entry name" value="SnoaL_2"/>
    <property type="match status" value="1"/>
</dbReference>
<keyword evidence="4" id="KW-1185">Reference proteome</keyword>
<sequence>MRNPGLFLIACITALAAGPALAGEAADCDGSPAANRELVVAFYTLGLVERQPQPAFERYVAPDFVEHKPDIPGGTREAAVDFLGGIIRDVPTARWEILRSAAQDDLVFVHARMTPAPGAGVYALADIFRVEDCRIVEHWDVVGGPTDMAVNPHPRF</sequence>
<dbReference type="InterPro" id="IPR037401">
    <property type="entry name" value="SnoaL-like"/>
</dbReference>
<dbReference type="AlphaFoldDB" id="A0A7W6JE74"/>
<evidence type="ECO:0000313" key="4">
    <source>
        <dbReference type="Proteomes" id="UP000529946"/>
    </source>
</evidence>
<dbReference type="RefSeq" id="WP_183204557.1">
    <property type="nucleotide sequence ID" value="NZ_BAAAER010000009.1"/>
</dbReference>